<evidence type="ECO:0000313" key="1">
    <source>
        <dbReference type="EMBL" id="GFP20690.1"/>
    </source>
</evidence>
<protein>
    <submittedName>
        <fullName evidence="1">Uncharacterized protein</fullName>
    </submittedName>
</protein>
<accession>A0A6V8NN17</accession>
<gene>
    <name evidence="1" type="ORF">HKBW3S03_02194</name>
</gene>
<name>A0A6V8NN17_9ACTN</name>
<comment type="caution">
    <text evidence="1">The sequence shown here is derived from an EMBL/GenBank/DDBJ whole genome shotgun (WGS) entry which is preliminary data.</text>
</comment>
<sequence length="28" mass="3060">MKLIEIAQRLGPKVEAGVDHLENEVRGG</sequence>
<dbReference type="Proteomes" id="UP000574717">
    <property type="component" value="Unassembled WGS sequence"/>
</dbReference>
<evidence type="ECO:0000313" key="2">
    <source>
        <dbReference type="Proteomes" id="UP000574717"/>
    </source>
</evidence>
<organism evidence="1 2">
    <name type="scientific">Candidatus Hakubella thermalkaliphila</name>
    <dbReference type="NCBI Taxonomy" id="2754717"/>
    <lineage>
        <taxon>Bacteria</taxon>
        <taxon>Bacillati</taxon>
        <taxon>Actinomycetota</taxon>
        <taxon>Actinomycetota incertae sedis</taxon>
        <taxon>Candidatus Hakubellales</taxon>
        <taxon>Candidatus Hakubellaceae</taxon>
        <taxon>Candidatus Hakubella</taxon>
    </lineage>
</organism>
<reference evidence="1 2" key="1">
    <citation type="journal article" date="2020" name="Front. Microbiol.">
        <title>Single-cell genomics of novel Actinobacteria with the Wood-Ljungdahl pathway discovered in a serpentinizing system.</title>
        <authorList>
            <person name="Merino N."/>
            <person name="Kawai M."/>
            <person name="Boyd E.S."/>
            <person name="Colman D.R."/>
            <person name="McGlynn S.E."/>
            <person name="Nealson K.H."/>
            <person name="Kurokawa K."/>
            <person name="Hongoh Y."/>
        </authorList>
    </citation>
    <scope>NUCLEOTIDE SEQUENCE [LARGE SCALE GENOMIC DNA]</scope>
    <source>
        <strain evidence="1 2">S03</strain>
    </source>
</reference>
<dbReference type="EMBL" id="BLRU01000613">
    <property type="protein sequence ID" value="GFP20690.1"/>
    <property type="molecule type" value="Genomic_DNA"/>
</dbReference>
<feature type="non-terminal residue" evidence="1">
    <location>
        <position position="28"/>
    </location>
</feature>
<dbReference type="AlphaFoldDB" id="A0A6V8NN17"/>
<proteinExistence type="predicted"/>